<name>B3QTW1_CHLT3</name>
<dbReference type="Pfam" id="PF02643">
    <property type="entry name" value="DUF192"/>
    <property type="match status" value="1"/>
</dbReference>
<dbReference type="InterPro" id="IPR003795">
    <property type="entry name" value="DUF192"/>
</dbReference>
<dbReference type="Proteomes" id="UP000001208">
    <property type="component" value="Chromosome"/>
</dbReference>
<sequence>MNMVRKFFSKTPFALVLLGILAFFSTGCNQETRSSQLAPPKKAQPTTKHGNLRKLRIDTNTVWVEIADSDSKRREGLMWRDSLPTNQGMLFVFPYAEMQSFWMRNTYIPLDLVYVDDNWMITDIHHMEPIVDTIFFKSSKPVPYAVELNQGWCETHGVKVGDTVVLH</sequence>
<accession>B3QTW1</accession>
<keyword evidence="1" id="KW-0732">Signal</keyword>
<dbReference type="RefSeq" id="WP_012500393.1">
    <property type="nucleotide sequence ID" value="NC_011026.1"/>
</dbReference>
<dbReference type="OrthoDB" id="5526466at2"/>
<keyword evidence="3" id="KW-1185">Reference proteome</keyword>
<feature type="signal peptide" evidence="1">
    <location>
        <begin position="1"/>
        <end position="29"/>
    </location>
</feature>
<dbReference type="PROSITE" id="PS51257">
    <property type="entry name" value="PROKAR_LIPOPROTEIN"/>
    <property type="match status" value="1"/>
</dbReference>
<dbReference type="PANTHER" id="PTHR37953">
    <property type="entry name" value="UPF0127 PROTEIN MJ1496"/>
    <property type="match status" value="1"/>
</dbReference>
<organism evidence="2 3">
    <name type="scientific">Chloroherpeton thalassium (strain ATCC 35110 / GB-78)</name>
    <dbReference type="NCBI Taxonomy" id="517418"/>
    <lineage>
        <taxon>Bacteria</taxon>
        <taxon>Pseudomonadati</taxon>
        <taxon>Chlorobiota</taxon>
        <taxon>Chlorobiia</taxon>
        <taxon>Chlorobiales</taxon>
        <taxon>Chloroherpetonaceae</taxon>
        <taxon>Chloroherpeton</taxon>
    </lineage>
</organism>
<evidence type="ECO:0008006" key="4">
    <source>
        <dbReference type="Google" id="ProtNLM"/>
    </source>
</evidence>
<proteinExistence type="predicted"/>
<dbReference type="HOGENOM" id="CLU_097039_1_2_10"/>
<evidence type="ECO:0000256" key="1">
    <source>
        <dbReference type="SAM" id="SignalP"/>
    </source>
</evidence>
<evidence type="ECO:0000313" key="2">
    <source>
        <dbReference type="EMBL" id="ACF14309.1"/>
    </source>
</evidence>
<protein>
    <recommendedName>
        <fullName evidence="4">DUF192 domain-containing protein</fullName>
    </recommendedName>
</protein>
<dbReference type="EMBL" id="CP001100">
    <property type="protein sequence ID" value="ACF14309.1"/>
    <property type="molecule type" value="Genomic_DNA"/>
</dbReference>
<reference evidence="2 3" key="1">
    <citation type="submission" date="2008-06" db="EMBL/GenBank/DDBJ databases">
        <title>Complete sequence of Chloroherpeton thalassium ATCC 35110.</title>
        <authorList>
            <consortium name="US DOE Joint Genome Institute"/>
            <person name="Lucas S."/>
            <person name="Copeland A."/>
            <person name="Lapidus A."/>
            <person name="Glavina del Rio T."/>
            <person name="Dalin E."/>
            <person name="Tice H."/>
            <person name="Bruce D."/>
            <person name="Goodwin L."/>
            <person name="Pitluck S."/>
            <person name="Schmutz J."/>
            <person name="Larimer F."/>
            <person name="Land M."/>
            <person name="Hauser L."/>
            <person name="Kyrpides N."/>
            <person name="Mikhailova N."/>
            <person name="Liu Z."/>
            <person name="Li T."/>
            <person name="Zhao F."/>
            <person name="Overmann J."/>
            <person name="Bryant D.A."/>
            <person name="Richardson P."/>
        </authorList>
    </citation>
    <scope>NUCLEOTIDE SEQUENCE [LARGE SCALE GENOMIC DNA]</scope>
    <source>
        <strain evidence="3">ATCC 35110 / GB-78</strain>
    </source>
</reference>
<evidence type="ECO:0000313" key="3">
    <source>
        <dbReference type="Proteomes" id="UP000001208"/>
    </source>
</evidence>
<feature type="chain" id="PRO_5002795775" description="DUF192 domain-containing protein" evidence="1">
    <location>
        <begin position="30"/>
        <end position="167"/>
    </location>
</feature>
<gene>
    <name evidence="2" type="ordered locus">Ctha_1852</name>
</gene>
<dbReference type="KEGG" id="cts:Ctha_1852"/>
<dbReference type="Gene3D" id="2.60.120.1140">
    <property type="entry name" value="Protein of unknown function DUF192"/>
    <property type="match status" value="1"/>
</dbReference>
<dbReference type="PANTHER" id="PTHR37953:SF1">
    <property type="entry name" value="UPF0127 PROTEIN MJ1496"/>
    <property type="match status" value="1"/>
</dbReference>
<dbReference type="eggNOG" id="COG1430">
    <property type="taxonomic scope" value="Bacteria"/>
</dbReference>
<dbReference type="AlphaFoldDB" id="B3QTW1"/>
<dbReference type="InterPro" id="IPR038695">
    <property type="entry name" value="Saro_0823-like_sf"/>
</dbReference>